<feature type="transmembrane region" description="Helical" evidence="2">
    <location>
        <begin position="572"/>
        <end position="590"/>
    </location>
</feature>
<feature type="transmembrane region" description="Helical" evidence="2">
    <location>
        <begin position="1018"/>
        <end position="1035"/>
    </location>
</feature>
<feature type="transmembrane region" description="Helical" evidence="2">
    <location>
        <begin position="962"/>
        <end position="980"/>
    </location>
</feature>
<organism evidence="3 4">
    <name type="scientific">Salicibibacter cibarius</name>
    <dbReference type="NCBI Taxonomy" id="2743000"/>
    <lineage>
        <taxon>Bacteria</taxon>
        <taxon>Bacillati</taxon>
        <taxon>Bacillota</taxon>
        <taxon>Bacilli</taxon>
        <taxon>Bacillales</taxon>
        <taxon>Bacillaceae</taxon>
        <taxon>Salicibibacter</taxon>
    </lineage>
</organism>
<feature type="transmembrane region" description="Helical" evidence="2">
    <location>
        <begin position="1196"/>
        <end position="1213"/>
    </location>
</feature>
<keyword evidence="2" id="KW-0812">Transmembrane</keyword>
<feature type="compositionally biased region" description="Basic and acidic residues" evidence="1">
    <location>
        <begin position="168"/>
        <end position="178"/>
    </location>
</feature>
<feature type="transmembrane region" description="Helical" evidence="2">
    <location>
        <begin position="992"/>
        <end position="1012"/>
    </location>
</feature>
<feature type="transmembrane region" description="Helical" evidence="2">
    <location>
        <begin position="214"/>
        <end position="231"/>
    </location>
</feature>
<feature type="transmembrane region" description="Helical" evidence="2">
    <location>
        <begin position="382"/>
        <end position="399"/>
    </location>
</feature>
<feature type="transmembrane region" description="Helical" evidence="2">
    <location>
        <begin position="811"/>
        <end position="829"/>
    </location>
</feature>
<feature type="transmembrane region" description="Helical" evidence="2">
    <location>
        <begin position="1344"/>
        <end position="1362"/>
    </location>
</feature>
<feature type="transmembrane region" description="Helical" evidence="2">
    <location>
        <begin position="1294"/>
        <end position="1313"/>
    </location>
</feature>
<feature type="transmembrane region" description="Helical" evidence="2">
    <location>
        <begin position="1477"/>
        <end position="1494"/>
    </location>
</feature>
<evidence type="ECO:0000313" key="4">
    <source>
        <dbReference type="Proteomes" id="UP000595823"/>
    </source>
</evidence>
<feature type="transmembrane region" description="Helical" evidence="2">
    <location>
        <begin position="1116"/>
        <end position="1134"/>
    </location>
</feature>
<feature type="transmembrane region" description="Helical" evidence="2">
    <location>
        <begin position="1267"/>
        <end position="1285"/>
    </location>
</feature>
<feature type="transmembrane region" description="Helical" evidence="2">
    <location>
        <begin position="841"/>
        <end position="857"/>
    </location>
</feature>
<keyword evidence="2" id="KW-1133">Transmembrane helix</keyword>
<feature type="transmembrane region" description="Helical" evidence="2">
    <location>
        <begin position="912"/>
        <end position="931"/>
    </location>
</feature>
<feature type="transmembrane region" description="Helical" evidence="2">
    <location>
        <begin position="863"/>
        <end position="880"/>
    </location>
</feature>
<feature type="transmembrane region" description="Helical" evidence="2">
    <location>
        <begin position="620"/>
        <end position="641"/>
    </location>
</feature>
<feature type="transmembrane region" description="Helical" evidence="2">
    <location>
        <begin position="461"/>
        <end position="480"/>
    </location>
</feature>
<feature type="transmembrane region" description="Helical" evidence="2">
    <location>
        <begin position="518"/>
        <end position="537"/>
    </location>
</feature>
<feature type="compositionally biased region" description="Basic and acidic residues" evidence="1">
    <location>
        <begin position="50"/>
        <end position="64"/>
    </location>
</feature>
<feature type="transmembrane region" description="Helical" evidence="2">
    <location>
        <begin position="182"/>
        <end position="202"/>
    </location>
</feature>
<feature type="transmembrane region" description="Helical" evidence="2">
    <location>
        <begin position="358"/>
        <end position="376"/>
    </location>
</feature>
<feature type="transmembrane region" description="Helical" evidence="2">
    <location>
        <begin position="1243"/>
        <end position="1261"/>
    </location>
</feature>
<feature type="transmembrane region" description="Helical" evidence="2">
    <location>
        <begin position="679"/>
        <end position="700"/>
    </location>
</feature>
<gene>
    <name evidence="3" type="ORF">HUG15_20075</name>
</gene>
<keyword evidence="4" id="KW-1185">Reference proteome</keyword>
<feature type="transmembrane region" description="Helical" evidence="2">
    <location>
        <begin position="1506"/>
        <end position="1524"/>
    </location>
</feature>
<feature type="transmembrane region" description="Helical" evidence="2">
    <location>
        <begin position="1421"/>
        <end position="1441"/>
    </location>
</feature>
<feature type="transmembrane region" description="Helical" evidence="2">
    <location>
        <begin position="1165"/>
        <end position="1184"/>
    </location>
</feature>
<feature type="transmembrane region" description="Helical" evidence="2">
    <location>
        <begin position="1579"/>
        <end position="1596"/>
    </location>
</feature>
<feature type="transmembrane region" description="Helical" evidence="2">
    <location>
        <begin position="1398"/>
        <end position="1415"/>
    </location>
</feature>
<accession>A0A7T6Z621</accession>
<protein>
    <recommendedName>
        <fullName evidence="5">DUF2339 domain-containing protein</fullName>
    </recommendedName>
</protein>
<feature type="transmembrane region" description="Helical" evidence="2">
    <location>
        <begin position="1141"/>
        <end position="1159"/>
    </location>
</feature>
<evidence type="ECO:0000256" key="1">
    <source>
        <dbReference type="SAM" id="MobiDB-lite"/>
    </source>
</evidence>
<feature type="region of interest" description="Disordered" evidence="1">
    <location>
        <begin position="50"/>
        <end position="178"/>
    </location>
</feature>
<keyword evidence="2" id="KW-0472">Membrane</keyword>
<feature type="transmembrane region" description="Helical" evidence="2">
    <location>
        <begin position="706"/>
        <end position="729"/>
    </location>
</feature>
<feature type="compositionally biased region" description="Low complexity" evidence="1">
    <location>
        <begin position="156"/>
        <end position="167"/>
    </location>
</feature>
<feature type="transmembrane region" description="Helical" evidence="2">
    <location>
        <begin position="1368"/>
        <end position="1386"/>
    </location>
</feature>
<sequence length="1627" mass="180663">MDNETNNRLERMKIAREEIRRLVNEGRLNAFVEKAILDVIEAELKGLKREAEAECARTEPKEEPAIEQQPAVEPSKPKAKKDEQPAEQSKPMEEKQEPSEAEQPKLKEDQEKPAIEPSGEKVEEQPPVEESKPKVETHPQPVAEPPPKPKEPKQEPPAVAKPQPQAAAKKERSPEEQRERRLTYILSSGVTLLLLGGVLLALTNWLMLADVTKVFLISGIAVLFGGMSFLAHKLQIKQTMLAFLLLFAFFVPIVFFSISFYGVFGTYLSAEGEGSTLFAAVAALLCVGLYAVLHHFNKHRAFQLSTVAAVSISALFAAAFAAASVEMYVFILAGLIFVQLLGWNRFQRSTWVADYRSLLPGFVFGQLLLVTFIQFILFSETMFTFVNLAVLGALFYLLARKKRQFQGSAIPGVLLFTIGVTGAIVVEFTTISTIAALLVLIVPTVLLSVYQWERSNDAQPLLYMPLRVLFYITLAGTHLYGQAMMFGNFGDVALYPVTFAWLSALFVFHGWQEKEQVTLFFSYLISLYSAFIIIDFWLVGLPAITALFVSLLTVVYVVTLRKQIDVNLIKRPLKLATVIMFGLVVLMLIGEWALQASVFALIYVITALSCSYEEKKYRNASGIVGASALFLALCAAFPALLEDTAIYTSLMQAAHHFLLAAAVLTAMTYVFTRQYGQEIARIPFIMAGALYTISLLYLLGEFPLFAYFWPTVHAIAGAGYLWIAVRFFFRNKELWWGVTSFSVLAYLSLLDYPVSDSPIVFWGLLLLAGGVFTWSGRGLSRLYGYGGQCFYIAGLGMIALFPLLYVMISGLSIHGLLVPLIILLAEVLMEKRTGWRVGQSLTLIVFLLLHNLNWFHALPGVTTVDGLLLTGGLITAAAFWRPLSFNGYGHLAGMIVLNLYLIALPLTEAAAYDWGHIAISFAIAAGTVYVLEKWKRGSYSAIPLSLTGLVILFSSLELVTSIFLLFLVAVLALAVGVYYFGWSLYERERINVYQSVSIIFALIAGLMFQMYTAVSMETTIIFSAVLFAYLFLLFVKGKGELERYFLAAYLLYYNFHWFSDLPVVTAADSLLLTGGIIAASAIKKPFSFKAFGYLGAMIAFNLYLLILPLTEAGDYGGGRLVIALAIVALTVYVLEKDKQGVYSAAPLALIGIVMIASSLEFFTTAVLLFLVALATLALGVYSIGWSMLEQKRINHYQLMSIVFVVIAGIVARFDPATLTAAEISFSLVLFGYLFLLFVKEKDLWVRTVLAVFLLLYNMNWFNDLTGLTVSDSLLLTGAIIAATAFKQSFQYQSFGYFGGMIVFNLYLLILPVAESGAYGWGRMAIAFAIAAGTVYVLEKWTQGACNAIPLSLTGIVIVASSLELIATVSMLFFVALATLSVGVYYIGWSLFERERVNLYQLVSIGFIFIAGFLLVSDQAVATGVELIFATVLFAYFALLFIKEKGASERSFKAIALLISYYYPLALLLRLLPLATEFHIYAYVVSFMVLVSVLLRHVAYEANWKPYVEMAVVIIGFVTMSVSTLAEQTLYTSLTMSVLAVLAVLVGFYLKYAVYFLTGIVVLLVNTLYATRAFWASVPWWMYIMAVGAALIAFATYQELKKREGATTTREQWQRMVQKVKRMFQEWK</sequence>
<feature type="transmembrane region" description="Helical" evidence="2">
    <location>
        <begin position="1090"/>
        <end position="1110"/>
    </location>
</feature>
<dbReference type="Proteomes" id="UP000595823">
    <property type="component" value="Chromosome"/>
</dbReference>
<feature type="transmembrane region" description="Helical" evidence="2">
    <location>
        <begin position="408"/>
        <end position="425"/>
    </location>
</feature>
<evidence type="ECO:0008006" key="5">
    <source>
        <dbReference type="Google" id="ProtNLM"/>
    </source>
</evidence>
<feature type="transmembrane region" description="Helical" evidence="2">
    <location>
        <begin position="327"/>
        <end position="346"/>
    </location>
</feature>
<feature type="transmembrane region" description="Helical" evidence="2">
    <location>
        <begin position="431"/>
        <end position="449"/>
    </location>
</feature>
<proteinExistence type="predicted"/>
<feature type="transmembrane region" description="Helical" evidence="2">
    <location>
        <begin position="1219"/>
        <end position="1238"/>
    </location>
</feature>
<feature type="transmembrane region" description="Helical" evidence="2">
    <location>
        <begin position="887"/>
        <end position="906"/>
    </location>
</feature>
<feature type="transmembrane region" description="Helical" evidence="2">
    <location>
        <begin position="596"/>
        <end position="613"/>
    </location>
</feature>
<dbReference type="EMBL" id="CP054705">
    <property type="protein sequence ID" value="QQK77653.1"/>
    <property type="molecule type" value="Genomic_DNA"/>
</dbReference>
<feature type="transmembrane region" description="Helical" evidence="2">
    <location>
        <begin position="543"/>
        <end position="560"/>
    </location>
</feature>
<name>A0A7T6Z621_9BACI</name>
<feature type="transmembrane region" description="Helical" evidence="2">
    <location>
        <begin position="653"/>
        <end position="672"/>
    </location>
</feature>
<feature type="transmembrane region" description="Helical" evidence="2">
    <location>
        <begin position="759"/>
        <end position="775"/>
    </location>
</feature>
<feature type="transmembrane region" description="Helical" evidence="2">
    <location>
        <begin position="1554"/>
        <end position="1573"/>
    </location>
</feature>
<evidence type="ECO:0000313" key="3">
    <source>
        <dbReference type="EMBL" id="QQK77653.1"/>
    </source>
</evidence>
<feature type="transmembrane region" description="Helical" evidence="2">
    <location>
        <begin position="938"/>
        <end position="956"/>
    </location>
</feature>
<dbReference type="RefSeq" id="WP_200125189.1">
    <property type="nucleotide sequence ID" value="NZ_CP054705.1"/>
</dbReference>
<feature type="transmembrane region" description="Helical" evidence="2">
    <location>
        <begin position="1319"/>
        <end position="1337"/>
    </location>
</feature>
<feature type="transmembrane region" description="Helical" evidence="2">
    <location>
        <begin position="276"/>
        <end position="294"/>
    </location>
</feature>
<feature type="transmembrane region" description="Helical" evidence="2">
    <location>
        <begin position="1453"/>
        <end position="1471"/>
    </location>
</feature>
<reference evidence="3 4" key="1">
    <citation type="submission" date="2020-06" db="EMBL/GenBank/DDBJ databases">
        <title>Genomic analysis of Salicibibacter sp. NKC5-3.</title>
        <authorList>
            <person name="Oh Y.J."/>
        </authorList>
    </citation>
    <scope>NUCLEOTIDE SEQUENCE [LARGE SCALE GENOMIC DNA]</scope>
    <source>
        <strain evidence="3 4">NKC5-3</strain>
    </source>
</reference>
<dbReference type="KEGG" id="scia:HUG15_20075"/>
<feature type="transmembrane region" description="Helical" evidence="2">
    <location>
        <begin position="734"/>
        <end position="753"/>
    </location>
</feature>
<feature type="transmembrane region" description="Helical" evidence="2">
    <location>
        <begin position="782"/>
        <end position="805"/>
    </location>
</feature>
<feature type="transmembrane region" description="Helical" evidence="2">
    <location>
        <begin position="243"/>
        <end position="264"/>
    </location>
</feature>
<feature type="compositionally biased region" description="Basic and acidic residues" evidence="1">
    <location>
        <begin position="80"/>
        <end position="137"/>
    </location>
</feature>
<feature type="transmembrane region" description="Helical" evidence="2">
    <location>
        <begin position="492"/>
        <end position="511"/>
    </location>
</feature>
<evidence type="ECO:0000256" key="2">
    <source>
        <dbReference type="SAM" id="Phobius"/>
    </source>
</evidence>
<feature type="transmembrane region" description="Helical" evidence="2">
    <location>
        <begin position="1530"/>
        <end position="1549"/>
    </location>
</feature>
<feature type="transmembrane region" description="Helical" evidence="2">
    <location>
        <begin position="301"/>
        <end position="321"/>
    </location>
</feature>